<dbReference type="Proteomes" id="UP001066276">
    <property type="component" value="Chromosome 6"/>
</dbReference>
<evidence type="ECO:0000256" key="1">
    <source>
        <dbReference type="SAM" id="MobiDB-lite"/>
    </source>
</evidence>
<comment type="caution">
    <text evidence="2">The sequence shown here is derived from an EMBL/GenBank/DDBJ whole genome shotgun (WGS) entry which is preliminary data.</text>
</comment>
<feature type="compositionally biased region" description="Basic and acidic residues" evidence="1">
    <location>
        <begin position="78"/>
        <end position="93"/>
    </location>
</feature>
<accession>A0AAV7R2M5</accession>
<dbReference type="AlphaFoldDB" id="A0AAV7R2M5"/>
<gene>
    <name evidence="2" type="ORF">NDU88_012220</name>
</gene>
<reference evidence="2" key="1">
    <citation type="journal article" date="2022" name="bioRxiv">
        <title>Sequencing and chromosome-scale assembly of the giantPleurodeles waltlgenome.</title>
        <authorList>
            <person name="Brown T."/>
            <person name="Elewa A."/>
            <person name="Iarovenko S."/>
            <person name="Subramanian E."/>
            <person name="Araus A.J."/>
            <person name="Petzold A."/>
            <person name="Susuki M."/>
            <person name="Suzuki K.-i.T."/>
            <person name="Hayashi T."/>
            <person name="Toyoda A."/>
            <person name="Oliveira C."/>
            <person name="Osipova E."/>
            <person name="Leigh N.D."/>
            <person name="Simon A."/>
            <person name="Yun M.H."/>
        </authorList>
    </citation>
    <scope>NUCLEOTIDE SEQUENCE</scope>
    <source>
        <strain evidence="2">20211129_DDA</strain>
        <tissue evidence="2">Liver</tissue>
    </source>
</reference>
<name>A0AAV7R2M5_PLEWA</name>
<keyword evidence="3" id="KW-1185">Reference proteome</keyword>
<feature type="region of interest" description="Disordered" evidence="1">
    <location>
        <begin position="23"/>
        <end position="46"/>
    </location>
</feature>
<proteinExistence type="predicted"/>
<feature type="compositionally biased region" description="Basic and acidic residues" evidence="1">
    <location>
        <begin position="33"/>
        <end position="46"/>
    </location>
</feature>
<evidence type="ECO:0000313" key="3">
    <source>
        <dbReference type="Proteomes" id="UP001066276"/>
    </source>
</evidence>
<organism evidence="2 3">
    <name type="scientific">Pleurodeles waltl</name>
    <name type="common">Iberian ribbed newt</name>
    <dbReference type="NCBI Taxonomy" id="8319"/>
    <lineage>
        <taxon>Eukaryota</taxon>
        <taxon>Metazoa</taxon>
        <taxon>Chordata</taxon>
        <taxon>Craniata</taxon>
        <taxon>Vertebrata</taxon>
        <taxon>Euteleostomi</taxon>
        <taxon>Amphibia</taxon>
        <taxon>Batrachia</taxon>
        <taxon>Caudata</taxon>
        <taxon>Salamandroidea</taxon>
        <taxon>Salamandridae</taxon>
        <taxon>Pleurodelinae</taxon>
        <taxon>Pleurodeles</taxon>
    </lineage>
</organism>
<dbReference type="EMBL" id="JANPWB010000010">
    <property type="protein sequence ID" value="KAJ1145937.1"/>
    <property type="molecule type" value="Genomic_DNA"/>
</dbReference>
<feature type="region of interest" description="Disordered" evidence="1">
    <location>
        <begin position="76"/>
        <end position="107"/>
    </location>
</feature>
<evidence type="ECO:0000313" key="2">
    <source>
        <dbReference type="EMBL" id="KAJ1145937.1"/>
    </source>
</evidence>
<sequence>MLRQIATKKNAIAGRNILDDRRRVSGLGPVKEVTAEEKTGRERGPECGRAEALTWLEWPGPLGLLLEWGRGLSAAGSLERDRERRRRREEPSRPSEQQALVSAGAERLERRPALSPHGVAECPVAGDPVAGACGSDQEEDGCPREGPECPSPLVVEGPVAIGTAQRIRREAAVPGMGLAVACAAGTCSVCPPYCCITRERQDTGEQ</sequence>
<protein>
    <submittedName>
        <fullName evidence="2">Uncharacterized protein</fullName>
    </submittedName>
</protein>